<dbReference type="AlphaFoldDB" id="A0A919K516"/>
<keyword evidence="2" id="KW-0812">Transmembrane</keyword>
<dbReference type="RefSeq" id="WP_239163475.1">
    <property type="nucleotide sequence ID" value="NZ_BOMV01000095.1"/>
</dbReference>
<organism evidence="3 4">
    <name type="scientific">Paractinoplanes rishiriensis</name>
    <dbReference type="NCBI Taxonomy" id="1050105"/>
    <lineage>
        <taxon>Bacteria</taxon>
        <taxon>Bacillati</taxon>
        <taxon>Actinomycetota</taxon>
        <taxon>Actinomycetes</taxon>
        <taxon>Micromonosporales</taxon>
        <taxon>Micromonosporaceae</taxon>
        <taxon>Paractinoplanes</taxon>
    </lineage>
</organism>
<accession>A0A919K516</accession>
<feature type="transmembrane region" description="Helical" evidence="2">
    <location>
        <begin position="21"/>
        <end position="42"/>
    </location>
</feature>
<proteinExistence type="predicted"/>
<sequence length="740" mass="75959">MSLLDGFRRVRRVNTPDRRAAAWLPYALVLLAVAASLTGLTVRPTAGTPSRTVDYVIVAGAPGLRWDDLDPQRTPALWQEATRGSIGWLSVRSAQRVTCPADGWVTLGAGNYAAYPRPGAERSRCDPPAPELTRPDAIGANITNQRNVVRDNQDRLPYGAVPGALAETLRCTTAVGPGAAIMAARPFGRVDKYQADLPANPAPLLSDCQLSVVDLGTVAGSGAERAAAVARADAILARVVAARPERSLLLVAGLSDTDRGSRLHLAIAAGEGWNGGWLTSAGTGRVGYLQLIDLAPTVLTALGKAWPEKLFAGRAATVVPGRPAGVADAVQGPHNADKRATAQRAVAAIFFTVLAILLFLLFVAIVPVLGRARRHSRPTRPALPPPHLVAGFELALIAASLAIPAALVADATPWWRAGRPAWAFALATAALIVVGTVLIRVAPRYQRTLWPLGASAGVAAVVVAIDLLTGAQLQLNGVAGYSATIGAQYAGVGGVGVGVFVAGLLVLSGCLAQWVSKPWRPVIVVLLGGVGVVMVGSPYLGADAVGAIAVTAGVCVAAAISTGGWLTFPRFAWAALAGLAVTIGFAVLDLRRPALEQGSLGRLLTELSNGTGGPAMQRAAAANGETLLHSPLTIVAVVGVLMLVFCRFSPWGGLSRVFGLHPALRAAGAGIAVATLLAGILGGTALVVAGAAAAAVVPTTVLTVLRVLLHAADRTRPEGETDGPGGPALRKSDEDHLAAR</sequence>
<comment type="caution">
    <text evidence="3">The sequence shown here is derived from an EMBL/GenBank/DDBJ whole genome shotgun (WGS) entry which is preliminary data.</text>
</comment>
<keyword evidence="2" id="KW-0472">Membrane</keyword>
<feature type="transmembrane region" description="Helical" evidence="2">
    <location>
        <begin position="421"/>
        <end position="442"/>
    </location>
</feature>
<feature type="transmembrane region" description="Helical" evidence="2">
    <location>
        <begin position="571"/>
        <end position="588"/>
    </location>
</feature>
<evidence type="ECO:0000313" key="3">
    <source>
        <dbReference type="EMBL" id="GIF00951.1"/>
    </source>
</evidence>
<feature type="transmembrane region" description="Helical" evidence="2">
    <location>
        <begin position="522"/>
        <end position="540"/>
    </location>
</feature>
<feature type="transmembrane region" description="Helical" evidence="2">
    <location>
        <begin position="687"/>
        <end position="709"/>
    </location>
</feature>
<keyword evidence="2" id="KW-1133">Transmembrane helix</keyword>
<protein>
    <submittedName>
        <fullName evidence="3">Uncharacterized protein</fullName>
    </submittedName>
</protein>
<dbReference type="EMBL" id="BOMV01000095">
    <property type="protein sequence ID" value="GIF00951.1"/>
    <property type="molecule type" value="Genomic_DNA"/>
</dbReference>
<feature type="transmembrane region" description="Helical" evidence="2">
    <location>
        <begin position="632"/>
        <end position="650"/>
    </location>
</feature>
<feature type="transmembrane region" description="Helical" evidence="2">
    <location>
        <begin position="449"/>
        <end position="469"/>
    </location>
</feature>
<gene>
    <name evidence="3" type="ORF">Ari01nite_84150</name>
</gene>
<evidence type="ECO:0000256" key="1">
    <source>
        <dbReference type="SAM" id="MobiDB-lite"/>
    </source>
</evidence>
<keyword evidence="4" id="KW-1185">Reference proteome</keyword>
<feature type="transmembrane region" description="Helical" evidence="2">
    <location>
        <begin position="345"/>
        <end position="369"/>
    </location>
</feature>
<feature type="transmembrane region" description="Helical" evidence="2">
    <location>
        <begin position="390"/>
        <end position="409"/>
    </location>
</feature>
<name>A0A919K516_9ACTN</name>
<evidence type="ECO:0000256" key="2">
    <source>
        <dbReference type="SAM" id="Phobius"/>
    </source>
</evidence>
<dbReference type="Proteomes" id="UP000636960">
    <property type="component" value="Unassembled WGS sequence"/>
</dbReference>
<feature type="transmembrane region" description="Helical" evidence="2">
    <location>
        <begin position="489"/>
        <end position="515"/>
    </location>
</feature>
<feature type="compositionally biased region" description="Basic and acidic residues" evidence="1">
    <location>
        <begin position="730"/>
        <end position="740"/>
    </location>
</feature>
<evidence type="ECO:0000313" key="4">
    <source>
        <dbReference type="Proteomes" id="UP000636960"/>
    </source>
</evidence>
<feature type="transmembrane region" description="Helical" evidence="2">
    <location>
        <begin position="546"/>
        <end position="566"/>
    </location>
</feature>
<feature type="region of interest" description="Disordered" evidence="1">
    <location>
        <begin position="715"/>
        <end position="740"/>
    </location>
</feature>
<reference evidence="3" key="1">
    <citation type="submission" date="2021-01" db="EMBL/GenBank/DDBJ databases">
        <title>Whole genome shotgun sequence of Actinoplanes rishiriensis NBRC 108556.</title>
        <authorList>
            <person name="Komaki H."/>
            <person name="Tamura T."/>
        </authorList>
    </citation>
    <scope>NUCLEOTIDE SEQUENCE</scope>
    <source>
        <strain evidence="3">NBRC 108556</strain>
    </source>
</reference>
<feature type="transmembrane region" description="Helical" evidence="2">
    <location>
        <begin position="662"/>
        <end position="681"/>
    </location>
</feature>